<evidence type="ECO:0000313" key="3">
    <source>
        <dbReference type="Proteomes" id="UP001642484"/>
    </source>
</evidence>
<comment type="caution">
    <text evidence="2">The sequence shown here is derived from an EMBL/GenBank/DDBJ whole genome shotgun (WGS) entry which is preliminary data.</text>
</comment>
<evidence type="ECO:0000313" key="1">
    <source>
        <dbReference type="EMBL" id="CAK9014576.1"/>
    </source>
</evidence>
<name>A0ABP0JJS8_9DINO</name>
<keyword evidence="3" id="KW-1185">Reference proteome</keyword>
<protein>
    <submittedName>
        <fullName evidence="2">Uncharacterized protein</fullName>
    </submittedName>
</protein>
<dbReference type="EMBL" id="CAXAMN010005581">
    <property type="protein sequence ID" value="CAK9014656.1"/>
    <property type="molecule type" value="Genomic_DNA"/>
</dbReference>
<dbReference type="EMBL" id="CAXAMN010005559">
    <property type="protein sequence ID" value="CAK9014576.1"/>
    <property type="molecule type" value="Genomic_DNA"/>
</dbReference>
<organism evidence="2 3">
    <name type="scientific">Durusdinium trenchii</name>
    <dbReference type="NCBI Taxonomy" id="1381693"/>
    <lineage>
        <taxon>Eukaryota</taxon>
        <taxon>Sar</taxon>
        <taxon>Alveolata</taxon>
        <taxon>Dinophyceae</taxon>
        <taxon>Suessiales</taxon>
        <taxon>Symbiodiniaceae</taxon>
        <taxon>Durusdinium</taxon>
    </lineage>
</organism>
<evidence type="ECO:0000313" key="2">
    <source>
        <dbReference type="EMBL" id="CAK9014656.1"/>
    </source>
</evidence>
<reference evidence="2 3" key="1">
    <citation type="submission" date="2024-02" db="EMBL/GenBank/DDBJ databases">
        <authorList>
            <person name="Chen Y."/>
            <person name="Shah S."/>
            <person name="Dougan E. K."/>
            <person name="Thang M."/>
            <person name="Chan C."/>
        </authorList>
    </citation>
    <scope>NUCLEOTIDE SEQUENCE [LARGE SCALE GENOMIC DNA]</scope>
</reference>
<proteinExistence type="predicted"/>
<gene>
    <name evidence="1" type="ORF">CCMP2556_LOCUS11757</name>
    <name evidence="2" type="ORF">CCMP2556_LOCUS11784</name>
</gene>
<dbReference type="Proteomes" id="UP001642484">
    <property type="component" value="Unassembled WGS sequence"/>
</dbReference>
<accession>A0ABP0JJS8</accession>
<sequence length="179" mass="19738">MMTADDRASAAEKGEVQPVQGTPIGVPQMGAIEAIVVSVAALSTEEQVVLNYRTAVMCFATLDILSTLLNMVAGLVSTRWGLLWCLLAIFLVGPLSGLLGAKHLNRKLVSVYLGFCFLKAGVEIALAIYTLWLWNIIFAILQVWIIKIVVSFWTALGQIPEQRRSELLDLKEAVQMVYW</sequence>